<dbReference type="Pfam" id="PF01370">
    <property type="entry name" value="Epimerase"/>
    <property type="match status" value="1"/>
</dbReference>
<dbReference type="Proteomes" id="UP000032101">
    <property type="component" value="Unassembled WGS sequence"/>
</dbReference>
<comment type="caution">
    <text evidence="2">The sequence shown here is derived from an EMBL/GenBank/DDBJ whole genome shotgun (WGS) entry which is preliminary data.</text>
</comment>
<evidence type="ECO:0000313" key="3">
    <source>
        <dbReference type="Proteomes" id="UP000032101"/>
    </source>
</evidence>
<dbReference type="RefSeq" id="WP_042729291.1">
    <property type="nucleotide sequence ID" value="NZ_JXNZ01000052.1"/>
</dbReference>
<dbReference type="InterPro" id="IPR001509">
    <property type="entry name" value="Epimerase_deHydtase"/>
</dbReference>
<dbReference type="Gene3D" id="3.40.50.720">
    <property type="entry name" value="NAD(P)-binding Rossmann-like Domain"/>
    <property type="match status" value="1"/>
</dbReference>
<sequence length="283" mass="31247">MRVGLLGASSVWGERAVALLGHAGHAVTPFTRALPNTPLPGAGWRHTDDWQGLVLDACLSFAPLWVLPDYLQRLADTQLKRIVVLSSTSRFAKAMSPDPRERDIAQRLVDAETHLERWATARGIEWVVLRPTLVYGLGRDKSVAQVARFIQRFGCFPLVGGSVGLRQPVHGDDVVQACLAAMSIDDLPSGGYNLSGGETLPYHAMVSRIFQALERPERTLPLPAPALGMAVSLMRCLPRYRHLSSALVQRMNQDLVFDHSLARDRLGFSPRPFHLTHKDLPGR</sequence>
<dbReference type="AlphaFoldDB" id="A0A0D0PCA7"/>
<accession>A0A0D0PCA7</accession>
<dbReference type="OrthoDB" id="5565437at2"/>
<evidence type="ECO:0000313" key="2">
    <source>
        <dbReference type="EMBL" id="KIQ59929.1"/>
    </source>
</evidence>
<feature type="domain" description="NAD-dependent epimerase/dehydratase" evidence="1">
    <location>
        <begin position="79"/>
        <end position="184"/>
    </location>
</feature>
<gene>
    <name evidence="2" type="ORF">RL74_08055</name>
</gene>
<organism evidence="2 3">
    <name type="scientific">Pseudomonas fluorescens</name>
    <dbReference type="NCBI Taxonomy" id="294"/>
    <lineage>
        <taxon>Bacteria</taxon>
        <taxon>Pseudomonadati</taxon>
        <taxon>Pseudomonadota</taxon>
        <taxon>Gammaproteobacteria</taxon>
        <taxon>Pseudomonadales</taxon>
        <taxon>Pseudomonadaceae</taxon>
        <taxon>Pseudomonas</taxon>
    </lineage>
</organism>
<name>A0A0D0PCA7_PSEFL</name>
<dbReference type="PATRIC" id="fig|294.124.peg.1660"/>
<protein>
    <submittedName>
        <fullName evidence="2">Epimerase</fullName>
    </submittedName>
</protein>
<reference evidence="2 3" key="1">
    <citation type="submission" date="2015-01" db="EMBL/GenBank/DDBJ databases">
        <title>Draft Genome Sequence of the Biocontrol and Plant Growth-Promoting Rhizobacteria (PGPR) Pseudomonas fluorescens UM270.</title>
        <authorList>
            <person name="Hernandez-Salmeron J.E."/>
            <person name="Santoyo G."/>
            <person name="Moreno-Hagelsieb G."/>
            <person name="Hernandez-Leon R."/>
        </authorList>
    </citation>
    <scope>NUCLEOTIDE SEQUENCE [LARGE SCALE GENOMIC DNA]</scope>
    <source>
        <strain evidence="2 3">UM270</strain>
    </source>
</reference>
<evidence type="ECO:0000259" key="1">
    <source>
        <dbReference type="Pfam" id="PF01370"/>
    </source>
</evidence>
<dbReference type="InterPro" id="IPR036291">
    <property type="entry name" value="NAD(P)-bd_dom_sf"/>
</dbReference>
<proteinExistence type="predicted"/>
<dbReference type="SUPFAM" id="SSF51735">
    <property type="entry name" value="NAD(P)-binding Rossmann-fold domains"/>
    <property type="match status" value="1"/>
</dbReference>
<dbReference type="EMBL" id="JXNZ01000052">
    <property type="protein sequence ID" value="KIQ59929.1"/>
    <property type="molecule type" value="Genomic_DNA"/>
</dbReference>